<dbReference type="Gene3D" id="3.40.50.10140">
    <property type="entry name" value="Toll/interleukin-1 receptor homology (TIR) domain"/>
    <property type="match status" value="1"/>
</dbReference>
<dbReference type="InterPro" id="IPR019775">
    <property type="entry name" value="WD40_repeat_CS"/>
</dbReference>
<dbReference type="OrthoDB" id="134501at2"/>
<feature type="repeat" description="WD" evidence="3">
    <location>
        <begin position="1018"/>
        <end position="1059"/>
    </location>
</feature>
<evidence type="ECO:0000256" key="3">
    <source>
        <dbReference type="PROSITE-ProRule" id="PRU00221"/>
    </source>
</evidence>
<reference evidence="6 7" key="1">
    <citation type="submission" date="2018-05" db="EMBL/GenBank/DDBJ databases">
        <title>Genomic Encyclopedia of Archaeal and Bacterial Type Strains, Phase II (KMG-II): from individual species to whole genera.</title>
        <authorList>
            <person name="Goeker M."/>
        </authorList>
    </citation>
    <scope>NUCLEOTIDE SEQUENCE [LARGE SCALE GENOMIC DNA]</scope>
    <source>
        <strain evidence="6 7">DSM 45184</strain>
    </source>
</reference>
<dbReference type="Pfam" id="PF00400">
    <property type="entry name" value="WD40"/>
    <property type="match status" value="3"/>
</dbReference>
<gene>
    <name evidence="6" type="ORF">BC793_102406</name>
</gene>
<feature type="repeat" description="WD" evidence="3">
    <location>
        <begin position="571"/>
        <end position="605"/>
    </location>
</feature>
<dbReference type="PANTHER" id="PTHR19848:SF8">
    <property type="entry name" value="F-BOX AND WD REPEAT DOMAIN CONTAINING 7"/>
    <property type="match status" value="1"/>
</dbReference>
<dbReference type="InterPro" id="IPR035897">
    <property type="entry name" value="Toll_tir_struct_dom_sf"/>
</dbReference>
<comment type="caution">
    <text evidence="6">The sequence shown here is derived from an EMBL/GenBank/DDBJ whole genome shotgun (WGS) entry which is preliminary data.</text>
</comment>
<dbReference type="Proteomes" id="UP000245697">
    <property type="component" value="Unassembled WGS sequence"/>
</dbReference>
<keyword evidence="7" id="KW-1185">Reference proteome</keyword>
<feature type="region of interest" description="Disordered" evidence="4">
    <location>
        <begin position="297"/>
        <end position="340"/>
    </location>
</feature>
<evidence type="ECO:0000259" key="5">
    <source>
        <dbReference type="PROSITE" id="PS50104"/>
    </source>
</evidence>
<feature type="domain" description="TIR" evidence="5">
    <location>
        <begin position="1"/>
        <end position="126"/>
    </location>
</feature>
<accession>A0A316FRI8</accession>
<dbReference type="InterPro" id="IPR015943">
    <property type="entry name" value="WD40/YVTN_repeat-like_dom_sf"/>
</dbReference>
<dbReference type="EMBL" id="QGGR01000002">
    <property type="protein sequence ID" value="PWK51378.1"/>
    <property type="molecule type" value="Genomic_DNA"/>
</dbReference>
<dbReference type="Gene3D" id="2.130.10.10">
    <property type="entry name" value="YVTN repeat-like/Quinoprotein amine dehydrogenase"/>
    <property type="match status" value="4"/>
</dbReference>
<dbReference type="GO" id="GO:0007165">
    <property type="term" value="P:signal transduction"/>
    <property type="evidence" value="ECO:0007669"/>
    <property type="project" value="InterPro"/>
</dbReference>
<organism evidence="6 7">
    <name type="scientific">Actinoplanes xinjiangensis</name>
    <dbReference type="NCBI Taxonomy" id="512350"/>
    <lineage>
        <taxon>Bacteria</taxon>
        <taxon>Bacillati</taxon>
        <taxon>Actinomycetota</taxon>
        <taxon>Actinomycetes</taxon>
        <taxon>Micromonosporales</taxon>
        <taxon>Micromonosporaceae</taxon>
        <taxon>Actinoplanes</taxon>
    </lineage>
</organism>
<keyword evidence="2" id="KW-0677">Repeat</keyword>
<dbReference type="RefSeq" id="WP_109589818.1">
    <property type="nucleotide sequence ID" value="NZ_BONA01000001.1"/>
</dbReference>
<feature type="region of interest" description="Disordered" evidence="4">
    <location>
        <begin position="229"/>
        <end position="260"/>
    </location>
</feature>
<evidence type="ECO:0000256" key="1">
    <source>
        <dbReference type="ARBA" id="ARBA00022574"/>
    </source>
</evidence>
<feature type="compositionally biased region" description="Basic and acidic residues" evidence="4">
    <location>
        <begin position="229"/>
        <end position="242"/>
    </location>
</feature>
<dbReference type="SUPFAM" id="SSF50998">
    <property type="entry name" value="Quinoprotein alcohol dehydrogenase-like"/>
    <property type="match status" value="1"/>
</dbReference>
<sequence>MPFDGFISYSHAADGRLAPAVQRGLHRLAKPWHRRRALWIFRDQTGLSVTPKLWTSIQDALDGSKHFVLLASPEAANSPWVNREIEHWLATKSPDRILPVVTDGEWRWDPVARDFTTDSTAVPEALRGVFAEEPLYLDLRWARDDLHLSLQHVRFRDAIAQLAAPMHGVSKDELEGEDVRQHRRARRLSTVAATTLVLLTLVTSLTGVVAVRNAERATLAAEQARLQEKVASEQRGTAERATAESQRQQANARTQEENARVHLENARVQEARAQAATVETRRQEVLARRQRALAEEASAEARREQASAERFKANAATQQADAERQRANAERQRAYAAEQQKLAGEAAAEAARQKTNAERELANAKYQQEMANQATQRAKEQEKIAEHHRELARLAEEERKRQEQLAREAAEEARRQRAAAELQQRVTINQRLLERARAMITDDPRKALRLAVAAQSLHDDASTREQLGHLTMASAYSGYLSDVLDVEALTGQAVATTGAGGTVSLWDTTIPSRPVRVAALPAGGTADKSLAVSRDGRTLVVFDGGAEATRWDVTKPADPVRLAPLTDDAGITAVNLSPDGHTVATSNRDRNTVLWDVTGEAPARLSTLTGVYPLKFGPDGRTGVTSGEDVVAWDLTDRTAPVRHATLVVGWGTKAVDAAIEFNPVLPLVAMQGPSEYVYLFDLSDLDDPRPWDSVRSPGDNRFSSMVFAPGGDMLAIGNSDGTSTVVSVDYNDGWPSMNTEIASLTARGTPVRSMAYSQDGKTLLTAGDRNIATLWSPKGRYTRGPAATIRGPFPAQLAGLAFRPDGSLTAARRDSIAITYDRTDPSAPVAGPTVPLQSGRLVGMMAGADGTTMYVIGTDNVTTLLDVSRPGEATVLSRISEPGTAVWLATISSDGRTLVVGRADGKTAVYDVSDRTKPAKLADLTFGNRTLSSMAFTPDGKVLAVADGYNISMWDMTNRSAPARVASIPVSDYESSVATSIEFSPNGRILAAGTNSGGTTLLFDVGDPSQPHQVGMLPANSSQILWASFAPDGRTLATAGMDNSIMLWDVSDPRTPIRYAVLKNSDLQNLYMVFSPDGRSLAAGGSLGVSPSRTITFWDTTVPAEITADPVRAACTVGGRGLSVEEWALYIPELPHRPTC</sequence>
<dbReference type="SMART" id="SM00320">
    <property type="entry name" value="WD40"/>
    <property type="match status" value="10"/>
</dbReference>
<name>A0A316FRI8_9ACTN</name>
<dbReference type="AlphaFoldDB" id="A0A316FRI8"/>
<evidence type="ECO:0000313" key="6">
    <source>
        <dbReference type="EMBL" id="PWK51378.1"/>
    </source>
</evidence>
<evidence type="ECO:0000256" key="2">
    <source>
        <dbReference type="ARBA" id="ARBA00022737"/>
    </source>
</evidence>
<dbReference type="PROSITE" id="PS50082">
    <property type="entry name" value="WD_REPEATS_2"/>
    <property type="match status" value="2"/>
</dbReference>
<feature type="compositionally biased region" description="Basic and acidic residues" evidence="4">
    <location>
        <begin position="321"/>
        <end position="333"/>
    </location>
</feature>
<keyword evidence="1 3" id="KW-0853">WD repeat</keyword>
<protein>
    <submittedName>
        <fullName evidence="6">WD40 repeat protein</fullName>
    </submittedName>
</protein>
<dbReference type="PROSITE" id="PS00678">
    <property type="entry name" value="WD_REPEATS_1"/>
    <property type="match status" value="2"/>
</dbReference>
<dbReference type="PROSITE" id="PS50104">
    <property type="entry name" value="TIR"/>
    <property type="match status" value="1"/>
</dbReference>
<feature type="compositionally biased region" description="Polar residues" evidence="4">
    <location>
        <begin position="243"/>
        <end position="253"/>
    </location>
</feature>
<dbReference type="InterPro" id="IPR000157">
    <property type="entry name" value="TIR_dom"/>
</dbReference>
<dbReference type="InterPro" id="IPR001680">
    <property type="entry name" value="WD40_rpt"/>
</dbReference>
<proteinExistence type="predicted"/>
<evidence type="ECO:0000313" key="7">
    <source>
        <dbReference type="Proteomes" id="UP000245697"/>
    </source>
</evidence>
<dbReference type="PROSITE" id="PS50294">
    <property type="entry name" value="WD_REPEATS_REGION"/>
    <property type="match status" value="1"/>
</dbReference>
<dbReference type="SUPFAM" id="SSF52200">
    <property type="entry name" value="Toll/Interleukin receptor TIR domain"/>
    <property type="match status" value="1"/>
</dbReference>
<dbReference type="PANTHER" id="PTHR19848">
    <property type="entry name" value="WD40 REPEAT PROTEIN"/>
    <property type="match status" value="1"/>
</dbReference>
<dbReference type="Pfam" id="PF13676">
    <property type="entry name" value="TIR_2"/>
    <property type="match status" value="1"/>
</dbReference>
<evidence type="ECO:0000256" key="4">
    <source>
        <dbReference type="SAM" id="MobiDB-lite"/>
    </source>
</evidence>
<dbReference type="SUPFAM" id="SSF50978">
    <property type="entry name" value="WD40 repeat-like"/>
    <property type="match status" value="1"/>
</dbReference>
<dbReference type="InterPro" id="IPR011047">
    <property type="entry name" value="Quinoprotein_ADH-like_sf"/>
</dbReference>
<dbReference type="SMART" id="SM00255">
    <property type="entry name" value="TIR"/>
    <property type="match status" value="1"/>
</dbReference>
<feature type="compositionally biased region" description="Basic and acidic residues" evidence="4">
    <location>
        <begin position="299"/>
        <end position="312"/>
    </location>
</feature>
<dbReference type="InterPro" id="IPR036322">
    <property type="entry name" value="WD40_repeat_dom_sf"/>
</dbReference>